<dbReference type="Proteomes" id="UP000190989">
    <property type="component" value="Unassembled WGS sequence"/>
</dbReference>
<feature type="transmembrane region" description="Helical" evidence="1">
    <location>
        <begin position="160"/>
        <end position="180"/>
    </location>
</feature>
<dbReference type="InterPro" id="IPR008523">
    <property type="entry name" value="DUF805"/>
</dbReference>
<feature type="transmembrane region" description="Helical" evidence="1">
    <location>
        <begin position="81"/>
        <end position="101"/>
    </location>
</feature>
<reference evidence="3" key="1">
    <citation type="submission" date="2017-02" db="EMBL/GenBank/DDBJ databases">
        <authorList>
            <person name="Varghese N."/>
            <person name="Submissions S."/>
        </authorList>
    </citation>
    <scope>NUCLEOTIDE SEQUENCE [LARGE SCALE GENOMIC DNA]</scope>
    <source>
        <strain evidence="3">SM117</strain>
    </source>
</reference>
<keyword evidence="1" id="KW-1133">Transmembrane helix</keyword>
<dbReference type="RefSeq" id="WP_054944826.1">
    <property type="nucleotide sequence ID" value="NZ_FVZE01000001.1"/>
</dbReference>
<keyword evidence="1" id="KW-0472">Membrane</keyword>
<keyword evidence="1" id="KW-0812">Transmembrane</keyword>
<sequence>MFAAIKYNLANLTNFSGRDARPTFWLYVLFLVIAQYVVGLVISLPLMGGMMQGVMDGVKNGMSEAELQAQMLARMTGPMRSAMIFSMGLYLVSSALLVASFVRRLHDSNRPGWIAAIAFLFVLGAQAASMANMDRLIDAMSISATASGSPEAILAAQGPLIYASMLSWLGMLIVIVFGVWPSTDGPNRYGEEPVGD</sequence>
<dbReference type="PANTHER" id="PTHR34980:SF2">
    <property type="entry name" value="INNER MEMBRANE PROTEIN YHAH-RELATED"/>
    <property type="match status" value="1"/>
</dbReference>
<evidence type="ECO:0000256" key="1">
    <source>
        <dbReference type="SAM" id="Phobius"/>
    </source>
</evidence>
<dbReference type="EMBL" id="FVZE01000001">
    <property type="protein sequence ID" value="SLJ88288.1"/>
    <property type="molecule type" value="Genomic_DNA"/>
</dbReference>
<dbReference type="GO" id="GO:0005886">
    <property type="term" value="C:plasma membrane"/>
    <property type="evidence" value="ECO:0007669"/>
    <property type="project" value="TreeGrafter"/>
</dbReference>
<dbReference type="PANTHER" id="PTHR34980">
    <property type="entry name" value="INNER MEMBRANE PROTEIN-RELATED-RELATED"/>
    <property type="match status" value="1"/>
</dbReference>
<proteinExistence type="predicted"/>
<feature type="transmembrane region" description="Helical" evidence="1">
    <location>
        <begin position="24"/>
        <end position="46"/>
    </location>
</feature>
<name>A0A1U6GXS0_9SPHN</name>
<keyword evidence="3" id="KW-1185">Reference proteome</keyword>
<dbReference type="STRING" id="428990.SAMN06295987_101775"/>
<feature type="transmembrane region" description="Helical" evidence="1">
    <location>
        <begin position="113"/>
        <end position="131"/>
    </location>
</feature>
<protein>
    <submittedName>
        <fullName evidence="2">Uncharacterized membrane protein YhaH, DUF805 family</fullName>
    </submittedName>
</protein>
<evidence type="ECO:0000313" key="3">
    <source>
        <dbReference type="Proteomes" id="UP000190989"/>
    </source>
</evidence>
<dbReference type="Pfam" id="PF05656">
    <property type="entry name" value="DUF805"/>
    <property type="match status" value="1"/>
</dbReference>
<gene>
    <name evidence="2" type="ORF">SAMN06295987_101775</name>
</gene>
<evidence type="ECO:0000313" key="2">
    <source>
        <dbReference type="EMBL" id="SLJ88288.1"/>
    </source>
</evidence>
<organism evidence="2 3">
    <name type="scientific">Novosphingobium mathurense</name>
    <dbReference type="NCBI Taxonomy" id="428990"/>
    <lineage>
        <taxon>Bacteria</taxon>
        <taxon>Pseudomonadati</taxon>
        <taxon>Pseudomonadota</taxon>
        <taxon>Alphaproteobacteria</taxon>
        <taxon>Sphingomonadales</taxon>
        <taxon>Sphingomonadaceae</taxon>
        <taxon>Novosphingobium</taxon>
    </lineage>
</organism>
<accession>A0A1U6GXS0</accession>
<dbReference type="AlphaFoldDB" id="A0A1U6GXS0"/>